<feature type="region of interest" description="Disordered" evidence="1">
    <location>
        <begin position="140"/>
        <end position="186"/>
    </location>
</feature>
<proteinExistence type="predicted"/>
<gene>
    <name evidence="2" type="ORF">B8A44_07835</name>
</gene>
<dbReference type="EMBL" id="NAQV01000023">
    <property type="protein sequence ID" value="RAN62450.1"/>
    <property type="molecule type" value="Genomic_DNA"/>
</dbReference>
<evidence type="ECO:0000313" key="3">
    <source>
        <dbReference type="Proteomes" id="UP000249099"/>
    </source>
</evidence>
<dbReference type="Proteomes" id="UP000249099">
    <property type="component" value="Unassembled WGS sequence"/>
</dbReference>
<feature type="compositionally biased region" description="Basic and acidic residues" evidence="1">
    <location>
        <begin position="163"/>
        <end position="178"/>
    </location>
</feature>
<organism evidence="2 3">
    <name type="scientific">Dolosigranulum pigrum</name>
    <dbReference type="NCBI Taxonomy" id="29394"/>
    <lineage>
        <taxon>Bacteria</taxon>
        <taxon>Bacillati</taxon>
        <taxon>Bacillota</taxon>
        <taxon>Bacilli</taxon>
        <taxon>Lactobacillales</taxon>
        <taxon>Carnobacteriaceae</taxon>
        <taxon>Dolosigranulum</taxon>
    </lineage>
</organism>
<protein>
    <submittedName>
        <fullName evidence="2">Uncharacterized protein</fullName>
    </submittedName>
</protein>
<evidence type="ECO:0000313" key="2">
    <source>
        <dbReference type="EMBL" id="RAN62450.1"/>
    </source>
</evidence>
<sequence>MSKKQGVQQALLETIDKLVDIKLSRSNKTTSQIGIVTEPPRGYEIFVEINKQIYECYLPEHLHTWIQEEDVVYVQDLYDNGGQKVVVGKSGETQKSPTLVFYDEEKNKNISGRDGIFEEADSETPMEYTRGTVDVGEFFYAPPKDPEGGSSSESGATDQIPEDDGHVFKPPKIEHSTDGDTSQTTIEEVVPTTQVVVEKDTPVTEWEISHNLNKYPCVTFVDTEWNLVLAGYKYINKNKIKGSFAEPFTGKAIFGCSNHGTGGQIVVPQENTTKEWLITHNLNKYPCVTFVDEDWNLVFSDVQYMSKNQIKVRFIQPFTGKAIFN</sequence>
<comment type="caution">
    <text evidence="2">The sequence shown here is derived from an EMBL/GenBank/DDBJ whole genome shotgun (WGS) entry which is preliminary data.</text>
</comment>
<evidence type="ECO:0000256" key="1">
    <source>
        <dbReference type="SAM" id="MobiDB-lite"/>
    </source>
</evidence>
<reference evidence="2 3" key="1">
    <citation type="submission" date="2017-03" db="EMBL/GenBank/DDBJ databases">
        <title>wgs assembly of Dolosigranulum pigrum KPL CDC strains.</title>
        <authorList>
            <person name="Brugger S.D."/>
            <person name="Pettigrew M."/>
            <person name="Kong Y."/>
            <person name="Lemon K.P."/>
        </authorList>
    </citation>
    <scope>NUCLEOTIDE SEQUENCE [LARGE SCALE GENOMIC DNA]</scope>
    <source>
        <strain evidence="2 3">KPL1931_CDC4294-98</strain>
    </source>
</reference>
<name>A0A328KMT9_9LACT</name>
<dbReference type="RefSeq" id="WP_112790398.1">
    <property type="nucleotide sequence ID" value="NZ_NAQV01000023.1"/>
</dbReference>
<dbReference type="AlphaFoldDB" id="A0A328KMT9"/>
<accession>A0A328KMT9</accession>